<name>A0A6C2YQR0_9BACT</name>
<sequence length="247" mass="26388">MKTIADLIDAIDAQDADVVAETLRNHPDLVSARIGDEQPLHCAIRAQNREAIRLLLRLGADVDSQGNSGESPLHYAVRTRQIDIVDSLLHASANPTLLNETGISPLLLAARSGEPDIADRLLLAGASLDLHSAVALGRFDQAKAILAAHPDAIPNTLHKNDLLPDAIYANCPDLVELLLDSPDIDVNSFGLSGEPPLLVAVGSSNTKKSIVRLLLQHGADPKRPDRNGLTALARAKRVGTLHLFDEP</sequence>
<proteinExistence type="predicted"/>
<dbReference type="Pfam" id="PF00023">
    <property type="entry name" value="Ank"/>
    <property type="match status" value="1"/>
</dbReference>
<organism evidence="4">
    <name type="scientific">Tuwongella immobilis</name>
    <dbReference type="NCBI Taxonomy" id="692036"/>
    <lineage>
        <taxon>Bacteria</taxon>
        <taxon>Pseudomonadati</taxon>
        <taxon>Planctomycetota</taxon>
        <taxon>Planctomycetia</taxon>
        <taxon>Gemmatales</taxon>
        <taxon>Gemmataceae</taxon>
        <taxon>Tuwongella</taxon>
    </lineage>
</organism>
<dbReference type="SMART" id="SM00248">
    <property type="entry name" value="ANK"/>
    <property type="match status" value="5"/>
</dbReference>
<evidence type="ECO:0000256" key="1">
    <source>
        <dbReference type="ARBA" id="ARBA00022737"/>
    </source>
</evidence>
<evidence type="ECO:0000313" key="4">
    <source>
        <dbReference type="EMBL" id="VIP03734.1"/>
    </source>
</evidence>
<feature type="repeat" description="ANK" evidence="3">
    <location>
        <begin position="35"/>
        <end position="67"/>
    </location>
</feature>
<keyword evidence="1" id="KW-0677">Repeat</keyword>
<reference evidence="4" key="1">
    <citation type="submission" date="2019-04" db="EMBL/GenBank/DDBJ databases">
        <authorList>
            <consortium name="Science for Life Laboratories"/>
        </authorList>
    </citation>
    <scope>NUCLEOTIDE SEQUENCE</scope>
    <source>
        <strain evidence="4">MBLW1</strain>
    </source>
</reference>
<dbReference type="AlphaFoldDB" id="A0A6C2YQR0"/>
<accession>A0A6C2YQR0</accession>
<dbReference type="InterPro" id="IPR036770">
    <property type="entry name" value="Ankyrin_rpt-contain_sf"/>
</dbReference>
<dbReference type="EMBL" id="LR586016">
    <property type="protein sequence ID" value="VIP03734.1"/>
    <property type="molecule type" value="Genomic_DNA"/>
</dbReference>
<dbReference type="Pfam" id="PF12796">
    <property type="entry name" value="Ank_2"/>
    <property type="match status" value="2"/>
</dbReference>
<evidence type="ECO:0000256" key="3">
    <source>
        <dbReference type="PROSITE-ProRule" id="PRU00023"/>
    </source>
</evidence>
<dbReference type="PRINTS" id="PR01415">
    <property type="entry name" value="ANKYRIN"/>
</dbReference>
<dbReference type="InParanoid" id="A0A6C2YQR0"/>
<dbReference type="Proteomes" id="UP000464378">
    <property type="component" value="Chromosome"/>
</dbReference>
<dbReference type="PROSITE" id="PS50297">
    <property type="entry name" value="ANK_REP_REGION"/>
    <property type="match status" value="4"/>
</dbReference>
<feature type="repeat" description="ANK" evidence="3">
    <location>
        <begin position="192"/>
        <end position="226"/>
    </location>
</feature>
<dbReference type="PROSITE" id="PS50088">
    <property type="entry name" value="ANK_REPEAT"/>
    <property type="match status" value="4"/>
</dbReference>
<dbReference type="SUPFAM" id="SSF48403">
    <property type="entry name" value="Ankyrin repeat"/>
    <property type="match status" value="1"/>
</dbReference>
<dbReference type="RefSeq" id="WP_162658894.1">
    <property type="nucleotide sequence ID" value="NZ_LR593887.1"/>
</dbReference>
<dbReference type="EMBL" id="LR593887">
    <property type="protein sequence ID" value="VTS04836.1"/>
    <property type="molecule type" value="Genomic_DNA"/>
</dbReference>
<protein>
    <submittedName>
        <fullName evidence="4">Uncharacterized protein</fullName>
    </submittedName>
</protein>
<feature type="repeat" description="ANK" evidence="3">
    <location>
        <begin position="68"/>
        <end position="100"/>
    </location>
</feature>
<feature type="repeat" description="ANK" evidence="3">
    <location>
        <begin position="101"/>
        <end position="133"/>
    </location>
</feature>
<dbReference type="PANTHER" id="PTHR24198:SF165">
    <property type="entry name" value="ANKYRIN REPEAT-CONTAINING PROTEIN-RELATED"/>
    <property type="match status" value="1"/>
</dbReference>
<dbReference type="InterPro" id="IPR002110">
    <property type="entry name" value="Ankyrin_rpt"/>
</dbReference>
<dbReference type="KEGG" id="tim:GMBLW1_02260"/>
<dbReference type="PANTHER" id="PTHR24198">
    <property type="entry name" value="ANKYRIN REPEAT AND PROTEIN KINASE DOMAIN-CONTAINING PROTEIN"/>
    <property type="match status" value="1"/>
</dbReference>
<gene>
    <name evidence="4" type="ORF">GMBLW1_02260</name>
</gene>
<dbReference type="Gene3D" id="1.25.40.20">
    <property type="entry name" value="Ankyrin repeat-containing domain"/>
    <property type="match status" value="2"/>
</dbReference>
<evidence type="ECO:0000313" key="5">
    <source>
        <dbReference type="Proteomes" id="UP000464378"/>
    </source>
</evidence>
<keyword evidence="2 3" id="KW-0040">ANK repeat</keyword>
<keyword evidence="5" id="KW-1185">Reference proteome</keyword>
<evidence type="ECO:0000256" key="2">
    <source>
        <dbReference type="ARBA" id="ARBA00023043"/>
    </source>
</evidence>